<keyword evidence="3" id="KW-1185">Reference proteome</keyword>
<dbReference type="AlphaFoldDB" id="A0AAW6TZS9"/>
<reference evidence="2" key="1">
    <citation type="submission" date="2023-05" db="EMBL/GenBank/DDBJ databases">
        <title>Anaerotaeda fermentans gen. nov., sp. nov., a novel anaerobic planctomycete of the new family within the order Sedimentisphaerales isolated from Taman Peninsula, Russia.</title>
        <authorList>
            <person name="Khomyakova M.A."/>
            <person name="Merkel A.Y."/>
            <person name="Slobodkin A.I."/>
        </authorList>
    </citation>
    <scope>NUCLEOTIDE SEQUENCE</scope>
    <source>
        <strain evidence="2">M17dextr</strain>
    </source>
</reference>
<dbReference type="Proteomes" id="UP001431776">
    <property type="component" value="Unassembled WGS sequence"/>
</dbReference>
<gene>
    <name evidence="2" type="ORF">QJ522_05620</name>
</gene>
<name>A0AAW6TZS9_9BACT</name>
<accession>A0AAW6TZS9</accession>
<evidence type="ECO:0000256" key="1">
    <source>
        <dbReference type="ARBA" id="ARBA00023115"/>
    </source>
</evidence>
<evidence type="ECO:0000313" key="2">
    <source>
        <dbReference type="EMBL" id="MDI6448513.1"/>
    </source>
</evidence>
<organism evidence="2 3">
    <name type="scientific">Anaerobaca lacustris</name>
    <dbReference type="NCBI Taxonomy" id="3044600"/>
    <lineage>
        <taxon>Bacteria</taxon>
        <taxon>Pseudomonadati</taxon>
        <taxon>Planctomycetota</taxon>
        <taxon>Phycisphaerae</taxon>
        <taxon>Sedimentisphaerales</taxon>
        <taxon>Anaerobacaceae</taxon>
        <taxon>Anaerobaca</taxon>
    </lineage>
</organism>
<comment type="caution">
    <text evidence="2">The sequence shown here is derived from an EMBL/GenBank/DDBJ whole genome shotgun (WGS) entry which is preliminary data.</text>
</comment>
<dbReference type="PANTHER" id="PTHR43317">
    <property type="entry name" value="THERMOSPERMINE SYNTHASE ACAULIS5"/>
    <property type="match status" value="1"/>
</dbReference>
<dbReference type="PANTHER" id="PTHR43317:SF3">
    <property type="entry name" value="BLR2883 PROTEIN"/>
    <property type="match status" value="1"/>
</dbReference>
<protein>
    <recommendedName>
        <fullName evidence="4">Spermidine synthase</fullName>
    </recommendedName>
</protein>
<dbReference type="GO" id="GO:0006596">
    <property type="term" value="P:polyamine biosynthetic process"/>
    <property type="evidence" value="ECO:0007669"/>
    <property type="project" value="UniProtKB-KW"/>
</dbReference>
<dbReference type="EMBL" id="JASCXX010000005">
    <property type="protein sequence ID" value="MDI6448513.1"/>
    <property type="molecule type" value="Genomic_DNA"/>
</dbReference>
<keyword evidence="1" id="KW-0620">Polyamine biosynthesis</keyword>
<dbReference type="Pfam" id="PF01564">
    <property type="entry name" value="Spermine_synth"/>
    <property type="match status" value="1"/>
</dbReference>
<dbReference type="Gene3D" id="3.40.50.150">
    <property type="entry name" value="Vaccinia Virus protein VP39"/>
    <property type="match status" value="1"/>
</dbReference>
<dbReference type="SUPFAM" id="SSF53335">
    <property type="entry name" value="S-adenosyl-L-methionine-dependent methyltransferases"/>
    <property type="match status" value="1"/>
</dbReference>
<evidence type="ECO:0000313" key="3">
    <source>
        <dbReference type="Proteomes" id="UP001431776"/>
    </source>
</evidence>
<dbReference type="RefSeq" id="WP_349243924.1">
    <property type="nucleotide sequence ID" value="NZ_JASCXX010000005.1"/>
</dbReference>
<sequence>MAHPLEELDYQKTPLGELVLRRRRSPSVPDDWVYEVTLDHEMLMSSTVNVSERALATLAFEAMDSPPRDVLVGGLGLGYTAVAALEPPSVRRLVVVELLAPVIAWHRNRLVPMAVRLIDDPRCSLVEGDFFSLWTSRSDRRRYDAILLDIDHSPESLLDARHARFYSVAGLQALAESLRPGGVFALWSAWEPPAEFLDAMTAVFASVQSHEVPFFNPHVNEPDTNWVLAAILPREPAQ</sequence>
<proteinExistence type="predicted"/>
<dbReference type="InterPro" id="IPR029063">
    <property type="entry name" value="SAM-dependent_MTases_sf"/>
</dbReference>
<evidence type="ECO:0008006" key="4">
    <source>
        <dbReference type="Google" id="ProtNLM"/>
    </source>
</evidence>